<organism evidence="2">
    <name type="scientific">Graphocephala atropunctata</name>
    <dbReference type="NCBI Taxonomy" id="36148"/>
    <lineage>
        <taxon>Eukaryota</taxon>
        <taxon>Metazoa</taxon>
        <taxon>Ecdysozoa</taxon>
        <taxon>Arthropoda</taxon>
        <taxon>Hexapoda</taxon>
        <taxon>Insecta</taxon>
        <taxon>Pterygota</taxon>
        <taxon>Neoptera</taxon>
        <taxon>Paraneoptera</taxon>
        <taxon>Hemiptera</taxon>
        <taxon>Auchenorrhyncha</taxon>
        <taxon>Membracoidea</taxon>
        <taxon>Cicadellidae</taxon>
        <taxon>Cicadellinae</taxon>
        <taxon>Cicadellini</taxon>
        <taxon>Graphocephala</taxon>
    </lineage>
</organism>
<feature type="compositionally biased region" description="Low complexity" evidence="1">
    <location>
        <begin position="324"/>
        <end position="335"/>
    </location>
</feature>
<feature type="compositionally biased region" description="Polar residues" evidence="1">
    <location>
        <begin position="171"/>
        <end position="186"/>
    </location>
</feature>
<dbReference type="AlphaFoldDB" id="A0A1B6LKE1"/>
<name>A0A1B6LKE1_9HEMI</name>
<evidence type="ECO:0000256" key="1">
    <source>
        <dbReference type="SAM" id="MobiDB-lite"/>
    </source>
</evidence>
<feature type="compositionally biased region" description="Basic and acidic residues" evidence="1">
    <location>
        <begin position="358"/>
        <end position="373"/>
    </location>
</feature>
<accession>A0A1B6LKE1</accession>
<reference evidence="2" key="1">
    <citation type="submission" date="2015-11" db="EMBL/GenBank/DDBJ databases">
        <title>De novo transcriptome assembly of four potential Pierce s Disease insect vectors from Arizona vineyards.</title>
        <authorList>
            <person name="Tassone E.E."/>
        </authorList>
    </citation>
    <scope>NUCLEOTIDE SEQUENCE</scope>
</reference>
<feature type="compositionally biased region" description="Polar residues" evidence="1">
    <location>
        <begin position="89"/>
        <end position="98"/>
    </location>
</feature>
<proteinExistence type="predicted"/>
<dbReference type="EMBL" id="GEBQ01015805">
    <property type="protein sequence ID" value="JAT24172.1"/>
    <property type="molecule type" value="Transcribed_RNA"/>
</dbReference>
<feature type="compositionally biased region" description="Polar residues" evidence="1">
    <location>
        <begin position="402"/>
        <end position="412"/>
    </location>
</feature>
<feature type="region of interest" description="Disordered" evidence="1">
    <location>
        <begin position="89"/>
        <end position="421"/>
    </location>
</feature>
<dbReference type="SUPFAM" id="SSF57603">
    <property type="entry name" value="FnI-like domain"/>
    <property type="match status" value="1"/>
</dbReference>
<gene>
    <name evidence="2" type="ORF">g.53628</name>
</gene>
<feature type="compositionally biased region" description="Polar residues" evidence="1">
    <location>
        <begin position="137"/>
        <end position="158"/>
    </location>
</feature>
<feature type="compositionally biased region" description="Basic and acidic residues" evidence="1">
    <location>
        <begin position="296"/>
        <end position="307"/>
    </location>
</feature>
<evidence type="ECO:0008006" key="3">
    <source>
        <dbReference type="Google" id="ProtNLM"/>
    </source>
</evidence>
<feature type="compositionally biased region" description="Acidic residues" evidence="1">
    <location>
        <begin position="387"/>
        <end position="399"/>
    </location>
</feature>
<feature type="non-terminal residue" evidence="2">
    <location>
        <position position="421"/>
    </location>
</feature>
<protein>
    <recommendedName>
        <fullName evidence="3">VWFC domain-containing protein</fullName>
    </recommendedName>
</protein>
<feature type="compositionally biased region" description="Basic and acidic residues" evidence="1">
    <location>
        <begin position="202"/>
        <end position="213"/>
    </location>
</feature>
<feature type="compositionally biased region" description="Polar residues" evidence="1">
    <location>
        <begin position="240"/>
        <end position="249"/>
    </location>
</feature>
<feature type="non-terminal residue" evidence="2">
    <location>
        <position position="1"/>
    </location>
</feature>
<sequence length="421" mass="44791">QSEVSVPLPGPVGIVPGEGDCLVDGQTYTNNSKIPSRSPCHKECICLSSILHCQGIDCPPPPPQLANCMPVHQNDLCCPVYTCDGDTLETPQPHNQIGGSEDKGPESHSTGGENIPEIPAQSQEEVSTDVPEHPSEQENSQGGTPMQTSDVSDSQPETGAQPEGEAAEGISETQVTVGSNEESNLPSEEVPDHEIVSPPDAEETHVGTEERSDSFPSQEQDGNEPSDIVSNEDQPKLPDESNTSSPTATNEKESQETNVENQQPLEEDVPVESQTSSSAETHEAEEPSIVTSVPDSDVHLDDIHIDEEAGSQPEVLTDQSVIQEETGTESSVSSEAPLLTEELPSKPDENDVMSVTESHPDAVEEEGSSHESESGNIEESQNLPAEDNIETATNEEEVPVTDISNENGNTIESGIEVPSTD</sequence>
<evidence type="ECO:0000313" key="2">
    <source>
        <dbReference type="EMBL" id="JAT24172.1"/>
    </source>
</evidence>